<dbReference type="CDD" id="cd06325">
    <property type="entry name" value="PBP1_ABC_unchar_transporter"/>
    <property type="match status" value="1"/>
</dbReference>
<dbReference type="RefSeq" id="WP_152158264.1">
    <property type="nucleotide sequence ID" value="NZ_WEHX01000030.1"/>
</dbReference>
<dbReference type="Gene3D" id="3.40.50.2300">
    <property type="match status" value="2"/>
</dbReference>
<gene>
    <name evidence="1" type="ORF">GBM95_06000</name>
</gene>
<dbReference type="InterPro" id="IPR007487">
    <property type="entry name" value="ABC_transpt-TYRBP-like"/>
</dbReference>
<organism evidence="1 2">
    <name type="scientific">Sutterella seckii</name>
    <dbReference type="NCBI Taxonomy" id="1944635"/>
    <lineage>
        <taxon>Bacteria</taxon>
        <taxon>Pseudomonadati</taxon>
        <taxon>Pseudomonadota</taxon>
        <taxon>Betaproteobacteria</taxon>
        <taxon>Burkholderiales</taxon>
        <taxon>Sutterellaceae</taxon>
        <taxon>Sutterella</taxon>
    </lineage>
</organism>
<dbReference type="OrthoDB" id="9776955at2"/>
<accession>A0A6I1EK75</accession>
<comment type="caution">
    <text evidence="1">The sequence shown here is derived from an EMBL/GenBank/DDBJ whole genome shotgun (WGS) entry which is preliminary data.</text>
</comment>
<dbReference type="Pfam" id="PF04392">
    <property type="entry name" value="ABC_sub_bind"/>
    <property type="match status" value="1"/>
</dbReference>
<dbReference type="PROSITE" id="PS51257">
    <property type="entry name" value="PROKAR_LIPOPROTEIN"/>
    <property type="match status" value="1"/>
</dbReference>
<dbReference type="PANTHER" id="PTHR35271:SF1">
    <property type="entry name" value="ABC TRANSPORTER, SUBSTRATE-BINDING LIPOPROTEIN"/>
    <property type="match status" value="1"/>
</dbReference>
<name>A0A6I1EK75_9BURK</name>
<dbReference type="PANTHER" id="PTHR35271">
    <property type="entry name" value="ABC TRANSPORTER, SUBSTRATE-BINDING LIPOPROTEIN-RELATED"/>
    <property type="match status" value="1"/>
</dbReference>
<dbReference type="EMBL" id="WEHX01000030">
    <property type="protein sequence ID" value="KAB7660470.1"/>
    <property type="molecule type" value="Genomic_DNA"/>
</dbReference>
<evidence type="ECO:0000313" key="1">
    <source>
        <dbReference type="EMBL" id="KAB7660470.1"/>
    </source>
</evidence>
<evidence type="ECO:0000313" key="2">
    <source>
        <dbReference type="Proteomes" id="UP000430564"/>
    </source>
</evidence>
<reference evidence="1 2" key="1">
    <citation type="submission" date="2019-10" db="EMBL/GenBank/DDBJ databases">
        <title>Genome diversity of Sutterella seckii.</title>
        <authorList>
            <person name="Chaplin A.V."/>
            <person name="Sokolova S.R."/>
            <person name="Mosin K.A."/>
            <person name="Ivanova E.L."/>
            <person name="Kochetkova T.O."/>
            <person name="Goltsov A.Y."/>
            <person name="Trofimov D.Y."/>
            <person name="Efimov B.A."/>
        </authorList>
    </citation>
    <scope>NUCLEOTIDE SEQUENCE [LARGE SCALE GENOMIC DNA]</scope>
    <source>
        <strain evidence="1 2">ASD393</strain>
    </source>
</reference>
<proteinExistence type="predicted"/>
<dbReference type="InterPro" id="IPR028082">
    <property type="entry name" value="Peripla_BP_I"/>
</dbReference>
<dbReference type="Proteomes" id="UP000430564">
    <property type="component" value="Unassembled WGS sequence"/>
</dbReference>
<sequence>MIRLSSQTLRASAAAIIAALALTGCGEEKTAASPEKTALIPVGVVQLVEHEALDATVKGFIDELAARGFKDGEKIRIDRQNAQGDQTTLANIGSRFVSAKSELIFASSTPALQAMARATKSIPIVATAVTSFEAARVVKSDKAPGGNVTGVSNLGPIADQLALLVELTGEKTRTQPVGVIFNPSEVNAEYQVEKFRAEAKARGITVIEAAAGSVNDVPQAIASMRGKVCALWLPTDNVLASAAANVAKLAIDAKLPVVASDSALVRAGSLASISVNYYELGRMTGAIGADILEGKKKPADTPVAFQTAQKPLINMKTAAAIGLEIPSKVLEGSEKLE</sequence>
<protein>
    <submittedName>
        <fullName evidence="1">ABC transporter substrate-binding protein</fullName>
    </submittedName>
</protein>
<dbReference type="AlphaFoldDB" id="A0A6I1EK75"/>
<dbReference type="SUPFAM" id="SSF53822">
    <property type="entry name" value="Periplasmic binding protein-like I"/>
    <property type="match status" value="1"/>
</dbReference>